<dbReference type="PANTHER" id="PTHR10658:SF11">
    <property type="entry name" value="VIBRATOR, ISOFORM B"/>
    <property type="match status" value="1"/>
</dbReference>
<feature type="compositionally biased region" description="Basic and acidic residues" evidence="1">
    <location>
        <begin position="483"/>
        <end position="493"/>
    </location>
</feature>
<feature type="region of interest" description="Disordered" evidence="1">
    <location>
        <begin position="483"/>
        <end position="506"/>
    </location>
</feature>
<organism evidence="4 5">
    <name type="scientific">Batillaria attramentaria</name>
    <dbReference type="NCBI Taxonomy" id="370345"/>
    <lineage>
        <taxon>Eukaryota</taxon>
        <taxon>Metazoa</taxon>
        <taxon>Spiralia</taxon>
        <taxon>Lophotrochozoa</taxon>
        <taxon>Mollusca</taxon>
        <taxon>Gastropoda</taxon>
        <taxon>Caenogastropoda</taxon>
        <taxon>Sorbeoconcha</taxon>
        <taxon>Cerithioidea</taxon>
        <taxon>Batillariidae</taxon>
        <taxon>Batillaria</taxon>
    </lineage>
</organism>
<dbReference type="InterPro" id="IPR043136">
    <property type="entry name" value="B30.2/SPRY_sf"/>
</dbReference>
<feature type="domain" description="NHR" evidence="3">
    <location>
        <begin position="113"/>
        <end position="225"/>
    </location>
</feature>
<dbReference type="Pfam" id="PF07177">
    <property type="entry name" value="Neuralized"/>
    <property type="match status" value="1"/>
</dbReference>
<accession>A0ABD0JDV3</accession>
<gene>
    <name evidence="4" type="ORF">BaRGS_00035695</name>
</gene>
<feature type="region of interest" description="Disordered" evidence="1">
    <location>
        <begin position="393"/>
        <end position="414"/>
    </location>
</feature>
<dbReference type="InterPro" id="IPR055261">
    <property type="entry name" value="PI_transfer_N"/>
</dbReference>
<evidence type="ECO:0008006" key="6">
    <source>
        <dbReference type="Google" id="ProtNLM"/>
    </source>
</evidence>
<dbReference type="PANTHER" id="PTHR10658">
    <property type="entry name" value="PHOSPHATIDYLINOSITOL TRANSFER PROTEIN"/>
    <property type="match status" value="1"/>
</dbReference>
<dbReference type="PRINTS" id="PR00391">
    <property type="entry name" value="PITRANSFER"/>
</dbReference>
<dbReference type="Pfam" id="PF02121">
    <property type="entry name" value="IP_trans"/>
    <property type="match status" value="1"/>
</dbReference>
<dbReference type="GO" id="GO:0008526">
    <property type="term" value="F:phosphatidylinositol transfer activity"/>
    <property type="evidence" value="ECO:0007669"/>
    <property type="project" value="UniProtKB-ARBA"/>
</dbReference>
<dbReference type="Proteomes" id="UP001519460">
    <property type="component" value="Unassembled WGS sequence"/>
</dbReference>
<name>A0ABD0JDV3_9CAEN</name>
<sequence>ELRPTVPGYVSGAVGTKPSALHDVFAAVLDGSNGSLVVSRAPVVGYERRVGRSAVVLDWFWHLHLEIVCLSTPYRLTTLLVVTGLLSAAQRRQAFRFQQFVAYGCEWIVKNCKQRQRHLVRVEKVASTAGCLVCGVITQNPDSVTLPDVVPCGWEPAVVISHVAIWNHGPQRRTDVGKQLRGLQTGRRAGLLLDTAGLHLYIDGVEQGIVVNSVKQPCYVFFECYYGYEKSHLSTNDRGREGSKHETGGGEGIEVLVNEPFSPDTPEYLPDEPLIAGGKLYEEGNHTHKVYHFKSKVPGFVRLLAPKGSLQMEHKAWNAYPYIRSIVTNPKYMKDDFFIIIESFHAADTGHQENVHQLTEEELRRREVYHIDIADNSAVSRHDYKEEADPTLFHSEKTGRGPLPRDTSVHGQPGGWTKTHDPVMCCYKLVRAHFKWWGLQDKVEKFIIKQEKRLFNTFHRQVFCWMDKWYGLTTEDVRRFEEETKHELDEQRNKGSVRGMKLSERH</sequence>
<dbReference type="InterPro" id="IPR006573">
    <property type="entry name" value="NHR_dom"/>
</dbReference>
<dbReference type="EMBL" id="JACVVK020000484">
    <property type="protein sequence ID" value="KAK7471648.1"/>
    <property type="molecule type" value="Genomic_DNA"/>
</dbReference>
<proteinExistence type="predicted"/>
<dbReference type="Gene3D" id="3.30.530.20">
    <property type="match status" value="1"/>
</dbReference>
<dbReference type="FunFam" id="3.30.530.20:FF:000028">
    <property type="entry name" value="Phosphatidylinositol transfer protein 5"/>
    <property type="match status" value="1"/>
</dbReference>
<dbReference type="AlphaFoldDB" id="A0ABD0JDV3"/>
<comment type="caution">
    <text evidence="4">The sequence shown here is derived from an EMBL/GenBank/DDBJ whole genome shotgun (WGS) entry which is preliminary data.</text>
</comment>
<dbReference type="GO" id="GO:0005737">
    <property type="term" value="C:cytoplasm"/>
    <property type="evidence" value="ECO:0007669"/>
    <property type="project" value="UniProtKB-ARBA"/>
</dbReference>
<protein>
    <recommendedName>
        <fullName evidence="6">Phosphatidylinositol transfer protein</fullName>
    </recommendedName>
</protein>
<evidence type="ECO:0000259" key="3">
    <source>
        <dbReference type="Pfam" id="PF07177"/>
    </source>
</evidence>
<dbReference type="InterPro" id="IPR001666">
    <property type="entry name" value="PI_transfer"/>
</dbReference>
<feature type="non-terminal residue" evidence="4">
    <location>
        <position position="1"/>
    </location>
</feature>
<dbReference type="GO" id="GO:0071944">
    <property type="term" value="C:cell periphery"/>
    <property type="evidence" value="ECO:0007669"/>
    <property type="project" value="UniProtKB-ARBA"/>
</dbReference>
<reference evidence="4 5" key="1">
    <citation type="journal article" date="2023" name="Sci. Data">
        <title>Genome assembly of the Korean intertidal mud-creeper Batillaria attramentaria.</title>
        <authorList>
            <person name="Patra A.K."/>
            <person name="Ho P.T."/>
            <person name="Jun S."/>
            <person name="Lee S.J."/>
            <person name="Kim Y."/>
            <person name="Won Y.J."/>
        </authorList>
    </citation>
    <scope>NUCLEOTIDE SEQUENCE [LARGE SCALE GENOMIC DNA]</scope>
    <source>
        <strain evidence="4">Wonlab-2016</strain>
    </source>
</reference>
<evidence type="ECO:0000256" key="1">
    <source>
        <dbReference type="SAM" id="MobiDB-lite"/>
    </source>
</evidence>
<dbReference type="SUPFAM" id="SSF55961">
    <property type="entry name" value="Bet v1-like"/>
    <property type="match status" value="1"/>
</dbReference>
<dbReference type="InterPro" id="IPR023393">
    <property type="entry name" value="START-like_dom_sf"/>
</dbReference>
<evidence type="ECO:0000313" key="4">
    <source>
        <dbReference type="EMBL" id="KAK7471648.1"/>
    </source>
</evidence>
<keyword evidence="5" id="KW-1185">Reference proteome</keyword>
<evidence type="ECO:0000259" key="2">
    <source>
        <dbReference type="Pfam" id="PF02121"/>
    </source>
</evidence>
<feature type="domain" description="Phosphatidylinositol transfer protein N-terminal" evidence="2">
    <location>
        <begin position="242"/>
        <end position="485"/>
    </location>
</feature>
<dbReference type="Gene3D" id="2.60.120.920">
    <property type="match status" value="1"/>
</dbReference>
<evidence type="ECO:0000313" key="5">
    <source>
        <dbReference type="Proteomes" id="UP001519460"/>
    </source>
</evidence>